<gene>
    <name evidence="1" type="ORF">RUM44_001796</name>
</gene>
<accession>A0ABR1AL15</accession>
<evidence type="ECO:0008006" key="3">
    <source>
        <dbReference type="Google" id="ProtNLM"/>
    </source>
</evidence>
<organism evidence="1 2">
    <name type="scientific">Polyplax serrata</name>
    <name type="common">Common mouse louse</name>
    <dbReference type="NCBI Taxonomy" id="468196"/>
    <lineage>
        <taxon>Eukaryota</taxon>
        <taxon>Metazoa</taxon>
        <taxon>Ecdysozoa</taxon>
        <taxon>Arthropoda</taxon>
        <taxon>Hexapoda</taxon>
        <taxon>Insecta</taxon>
        <taxon>Pterygota</taxon>
        <taxon>Neoptera</taxon>
        <taxon>Paraneoptera</taxon>
        <taxon>Psocodea</taxon>
        <taxon>Troctomorpha</taxon>
        <taxon>Phthiraptera</taxon>
        <taxon>Anoplura</taxon>
        <taxon>Polyplacidae</taxon>
        <taxon>Polyplax</taxon>
    </lineage>
</organism>
<reference evidence="1 2" key="1">
    <citation type="submission" date="2023-09" db="EMBL/GenBank/DDBJ databases">
        <title>Genomes of two closely related lineages of the louse Polyplax serrata with different host specificities.</title>
        <authorList>
            <person name="Martinu J."/>
            <person name="Tarabai H."/>
            <person name="Stefka J."/>
            <person name="Hypsa V."/>
        </authorList>
    </citation>
    <scope>NUCLEOTIDE SEQUENCE [LARGE SCALE GENOMIC DNA]</scope>
    <source>
        <strain evidence="1">98ZLc_SE</strain>
    </source>
</reference>
<protein>
    <recommendedName>
        <fullName evidence="3">EF-hand domain-containing protein</fullName>
    </recommendedName>
</protein>
<sequence>MSTKSPAIKFSPFEALLIGEKNNVIKRQPMKNNIFITKINRNRKTLTLRDLFDVETDHSKPVKGDGVFKVPQRVKEYMKNKKIKSSTDGKTQNLLYINFSRQKVVLKKNCALKSKSKNSKLGAKKIKFNNRCTFKAANYKAQVARKFHSYGIRTKYNSSKSRKILSGTGSKKFQHQNKEIKRHSLRDEKGRFISRKEYKKLESKSSSKDQYLSNYVCHLYMSESSKLLSDNAELEEKEEQEQVSTKLEHEAFQELDVDSTETALDKLLVEYYAQDFLDNCILPNYPAQLEASDFDDDKQLIGYVYENFPNVIFESQDVLQDFDDSLKLTGIVPQEKCLKMYEKKKSGVISAEKLTVLFNNHIPYLRLRQLQNSQSHHYSYKNGRNGFYSVIDEPCTKKNHLITTKNFECMFLRGFESKEVFLNNLMKPLWVNSWFGRLPES</sequence>
<name>A0ABR1AL15_POLSC</name>
<keyword evidence="2" id="KW-1185">Reference proteome</keyword>
<evidence type="ECO:0000313" key="2">
    <source>
        <dbReference type="Proteomes" id="UP001359485"/>
    </source>
</evidence>
<dbReference type="EMBL" id="JAWJWF010000047">
    <property type="protein sequence ID" value="KAK6621989.1"/>
    <property type="molecule type" value="Genomic_DNA"/>
</dbReference>
<dbReference type="Proteomes" id="UP001359485">
    <property type="component" value="Unassembled WGS sequence"/>
</dbReference>
<evidence type="ECO:0000313" key="1">
    <source>
        <dbReference type="EMBL" id="KAK6621989.1"/>
    </source>
</evidence>
<comment type="caution">
    <text evidence="1">The sequence shown here is derived from an EMBL/GenBank/DDBJ whole genome shotgun (WGS) entry which is preliminary data.</text>
</comment>
<proteinExistence type="predicted"/>